<dbReference type="GeneID" id="9589120"/>
<name>D8QL94_SCHCM</name>
<dbReference type="AlphaFoldDB" id="D8QL94"/>
<dbReference type="RefSeq" id="XP_003026209.1">
    <property type="nucleotide sequence ID" value="XM_003026163.1"/>
</dbReference>
<feature type="compositionally biased region" description="Low complexity" evidence="1">
    <location>
        <begin position="10"/>
        <end position="23"/>
    </location>
</feature>
<evidence type="ECO:0000256" key="1">
    <source>
        <dbReference type="SAM" id="MobiDB-lite"/>
    </source>
</evidence>
<evidence type="ECO:0000313" key="2">
    <source>
        <dbReference type="EMBL" id="EFI91306.1"/>
    </source>
</evidence>
<dbReference type="EMBL" id="GL377318">
    <property type="protein sequence ID" value="EFI91306.1"/>
    <property type="molecule type" value="Genomic_DNA"/>
</dbReference>
<dbReference type="InParanoid" id="D8QL94"/>
<feature type="region of interest" description="Disordered" evidence="1">
    <location>
        <begin position="102"/>
        <end position="124"/>
    </location>
</feature>
<protein>
    <submittedName>
        <fullName evidence="2">Expressed protein</fullName>
    </submittedName>
</protein>
<dbReference type="VEuPathDB" id="FungiDB:SCHCODRAFT_02594624"/>
<keyword evidence="3" id="KW-1185">Reference proteome</keyword>
<organism evidence="3">
    <name type="scientific">Schizophyllum commune (strain H4-8 / FGSC 9210)</name>
    <name type="common">Split gill fungus</name>
    <dbReference type="NCBI Taxonomy" id="578458"/>
    <lineage>
        <taxon>Eukaryota</taxon>
        <taxon>Fungi</taxon>
        <taxon>Dikarya</taxon>
        <taxon>Basidiomycota</taxon>
        <taxon>Agaricomycotina</taxon>
        <taxon>Agaricomycetes</taxon>
        <taxon>Agaricomycetidae</taxon>
        <taxon>Agaricales</taxon>
        <taxon>Schizophyllaceae</taxon>
        <taxon>Schizophyllum</taxon>
    </lineage>
</organism>
<feature type="region of interest" description="Disordered" evidence="1">
    <location>
        <begin position="1"/>
        <end position="23"/>
    </location>
</feature>
<dbReference type="HOGENOM" id="CLU_2005224_0_0_1"/>
<gene>
    <name evidence="2" type="ORF">SCHCODRAFT_86265</name>
</gene>
<accession>D8QL94</accession>
<dbReference type="KEGG" id="scm:SCHCO_02594624"/>
<sequence>MARAFPVALPRAASPSSCIAPPASRAAAPPALILPVSAALSSSSHKMCVSTGTAAATCADALPSQPRAGAPTCREPRRLTRRDSLHCRAQSGLSLPARCVPLRPMSPLFPSPGSNPCRSSPRRQ</sequence>
<dbReference type="Proteomes" id="UP000007431">
    <property type="component" value="Unassembled WGS sequence"/>
</dbReference>
<proteinExistence type="predicted"/>
<reference evidence="2 3" key="1">
    <citation type="journal article" date="2010" name="Nat. Biotechnol.">
        <title>Genome sequence of the model mushroom Schizophyllum commune.</title>
        <authorList>
            <person name="Ohm R.A."/>
            <person name="de Jong J.F."/>
            <person name="Lugones L.G."/>
            <person name="Aerts A."/>
            <person name="Kothe E."/>
            <person name="Stajich J.E."/>
            <person name="de Vries R.P."/>
            <person name="Record E."/>
            <person name="Levasseur A."/>
            <person name="Baker S.E."/>
            <person name="Bartholomew K.A."/>
            <person name="Coutinho P.M."/>
            <person name="Erdmann S."/>
            <person name="Fowler T.J."/>
            <person name="Gathman A.C."/>
            <person name="Lombard V."/>
            <person name="Henrissat B."/>
            <person name="Knabe N."/>
            <person name="Kuees U."/>
            <person name="Lilly W.W."/>
            <person name="Lindquist E."/>
            <person name="Lucas S."/>
            <person name="Magnuson J.K."/>
            <person name="Piumi F."/>
            <person name="Raudaskoski M."/>
            <person name="Salamov A."/>
            <person name="Schmutz J."/>
            <person name="Schwarze F.W.M.R."/>
            <person name="vanKuyk P.A."/>
            <person name="Horton J.S."/>
            <person name="Grigoriev I.V."/>
            <person name="Woesten H.A.B."/>
        </authorList>
    </citation>
    <scope>NUCLEOTIDE SEQUENCE [LARGE SCALE GENOMIC DNA]</scope>
    <source>
        <strain evidence="3">H4-8 / FGSC 9210</strain>
    </source>
</reference>
<evidence type="ECO:0000313" key="3">
    <source>
        <dbReference type="Proteomes" id="UP000007431"/>
    </source>
</evidence>